<evidence type="ECO:0000313" key="2">
    <source>
        <dbReference type="EMBL" id="SGY67118.1"/>
    </source>
</evidence>
<protein>
    <submittedName>
        <fullName evidence="2">BQ5605_C004g02745 protein</fullName>
    </submittedName>
</protein>
<keyword evidence="3" id="KW-1185">Reference proteome</keyword>
<dbReference type="AlphaFoldDB" id="A0A2X0PB17"/>
<proteinExistence type="predicted"/>
<gene>
    <name evidence="2" type="primary">BQ5605_C004g02745</name>
    <name evidence="2" type="ORF">BQ5605_C004G02745</name>
</gene>
<accession>A0A2X0PB17</accession>
<evidence type="ECO:0000256" key="1">
    <source>
        <dbReference type="SAM" id="MobiDB-lite"/>
    </source>
</evidence>
<evidence type="ECO:0000313" key="3">
    <source>
        <dbReference type="Proteomes" id="UP000249464"/>
    </source>
</evidence>
<reference evidence="2 3" key="1">
    <citation type="submission" date="2016-11" db="EMBL/GenBank/DDBJ databases">
        <authorList>
            <person name="Jaros S."/>
            <person name="Januszkiewicz K."/>
            <person name="Wedrychowicz H."/>
        </authorList>
    </citation>
    <scope>NUCLEOTIDE SEQUENCE [LARGE SCALE GENOMIC DNA]</scope>
</reference>
<organism evidence="2 3">
    <name type="scientific">Microbotryum silenes-dioicae</name>
    <dbReference type="NCBI Taxonomy" id="796604"/>
    <lineage>
        <taxon>Eukaryota</taxon>
        <taxon>Fungi</taxon>
        <taxon>Dikarya</taxon>
        <taxon>Basidiomycota</taxon>
        <taxon>Pucciniomycotina</taxon>
        <taxon>Microbotryomycetes</taxon>
        <taxon>Microbotryales</taxon>
        <taxon>Microbotryaceae</taxon>
        <taxon>Microbotryum</taxon>
    </lineage>
</organism>
<feature type="region of interest" description="Disordered" evidence="1">
    <location>
        <begin position="1"/>
        <end position="62"/>
    </location>
</feature>
<dbReference type="EMBL" id="FQNC01000046">
    <property type="protein sequence ID" value="SGY67118.1"/>
    <property type="molecule type" value="Genomic_DNA"/>
</dbReference>
<feature type="compositionally biased region" description="Basic and acidic residues" evidence="1">
    <location>
        <begin position="26"/>
        <end position="43"/>
    </location>
</feature>
<sequence length="62" mass="6797">MTLVCAWGRKPPSRYGPAKKPAGQRKQGEANREAAGKAKKSEVSSEQQPMLRAKIVTSSKRE</sequence>
<name>A0A2X0PB17_9BASI</name>
<dbReference type="Proteomes" id="UP000249464">
    <property type="component" value="Unassembled WGS sequence"/>
</dbReference>